<dbReference type="GO" id="GO:0051258">
    <property type="term" value="P:protein polymerization"/>
    <property type="evidence" value="ECO:0007669"/>
    <property type="project" value="InterPro"/>
</dbReference>
<comment type="subcellular location">
    <subcellularLocation>
        <location evidence="1">Secreted</location>
    </subcellularLocation>
</comment>
<dbReference type="SUPFAM" id="SSF58010">
    <property type="entry name" value="Fibrinogen coiled-coil and central regions"/>
    <property type="match status" value="1"/>
</dbReference>
<evidence type="ECO:0000256" key="7">
    <source>
        <dbReference type="ARBA" id="ARBA00023157"/>
    </source>
</evidence>
<dbReference type="InterPro" id="IPR002181">
    <property type="entry name" value="Fibrinogen_a/b/g_C_dom"/>
</dbReference>
<evidence type="ECO:0000259" key="11">
    <source>
        <dbReference type="PROSITE" id="PS51406"/>
    </source>
</evidence>
<dbReference type="InterPro" id="IPR020837">
    <property type="entry name" value="Fibrinogen_CS"/>
</dbReference>
<reference evidence="12" key="1">
    <citation type="journal article" date="2023" name="Science">
        <title>Genome structures resolve the early diversification of teleost fishes.</title>
        <authorList>
            <person name="Parey E."/>
            <person name="Louis A."/>
            <person name="Montfort J."/>
            <person name="Bouchez O."/>
            <person name="Roques C."/>
            <person name="Iampietro C."/>
            <person name="Lluch J."/>
            <person name="Castinel A."/>
            <person name="Donnadieu C."/>
            <person name="Desvignes T."/>
            <person name="Floi Bucao C."/>
            <person name="Jouanno E."/>
            <person name="Wen M."/>
            <person name="Mejri S."/>
            <person name="Dirks R."/>
            <person name="Jansen H."/>
            <person name="Henkel C."/>
            <person name="Chen W.J."/>
            <person name="Zahm M."/>
            <person name="Cabau C."/>
            <person name="Klopp C."/>
            <person name="Thompson A.W."/>
            <person name="Robinson-Rechavi M."/>
            <person name="Braasch I."/>
            <person name="Lecointre G."/>
            <person name="Bobe J."/>
            <person name="Postlethwait J.H."/>
            <person name="Berthelot C."/>
            <person name="Roest Crollius H."/>
            <person name="Guiguen Y."/>
        </authorList>
    </citation>
    <scope>NUCLEOTIDE SEQUENCE</scope>
    <source>
        <strain evidence="12">Concon-B</strain>
    </source>
</reference>
<evidence type="ECO:0000256" key="4">
    <source>
        <dbReference type="ARBA" id="ARBA00022729"/>
    </source>
</evidence>
<dbReference type="CDD" id="cd00087">
    <property type="entry name" value="FReD"/>
    <property type="match status" value="1"/>
</dbReference>
<dbReference type="OrthoDB" id="9945370at2759"/>
<evidence type="ECO:0000313" key="13">
    <source>
        <dbReference type="Proteomes" id="UP001152803"/>
    </source>
</evidence>
<comment type="caution">
    <text evidence="12">The sequence shown here is derived from an EMBL/GenBank/DDBJ whole genome shotgun (WGS) entry which is preliminary data.</text>
</comment>
<evidence type="ECO:0000256" key="2">
    <source>
        <dbReference type="ARBA" id="ARBA00022525"/>
    </source>
</evidence>
<dbReference type="GO" id="GO:0042730">
    <property type="term" value="P:fibrinolysis"/>
    <property type="evidence" value="ECO:0007669"/>
    <property type="project" value="TreeGrafter"/>
</dbReference>
<dbReference type="PANTHER" id="PTHR47221">
    <property type="entry name" value="FIBRINOGEN ALPHA CHAIN"/>
    <property type="match status" value="1"/>
</dbReference>
<accession>A0A9Q1DH39</accession>
<dbReference type="SMART" id="SM00186">
    <property type="entry name" value="FBG"/>
    <property type="match status" value="1"/>
</dbReference>
<dbReference type="Gene3D" id="1.20.5.50">
    <property type="match status" value="1"/>
</dbReference>
<sequence>MTNPKLVMQRIQIERRSKKDLHFSHLPTEKRKMGLVYLLCCFLLLLPSAFSEDAILLNPRGARPVEHGHKASECATVKEWPGCTDDEWGPKCPSGCRIQGLMDQADQHLVAKIDKIRKFLDENRKYYRTTNQNTEQTYTFLRDKLVTDTGNDNKYMGLAEQLRQRIVSIKVKIVAQLKLLQALKGRIRDQVTEMKRLEVDIDIKLRSCKGSCSSYTEYSVDRDSYSTLDKQLSQLEGMVVHSSETMTTIRVMKSSSVKPVTVYKSGPVDGQEQKEYFDGVDQHQFSLEGAATGSSSTTTVSKETGTGHQTSSGSTSNVHTSTHTISCTQTVKKKIVQTKDGPVETMEVVRSPECEGLEGIGDKEGAGTVLIPNFGNFFDEPGKDTSITTLNHGGGGTDFFKFSSSSSSSTKTTKSGSSKDIFADFTGFTGGAVEEDRPNIHARSLKSPSEAMQSDYVGKDCVDILQKHASGAKSGLFKIKPDSSQDVVEVYCDHDTMLAGWVLVQQRMDGSVNFNQTWKDYRNGFGSVDQQGRGELWLGNKYLHLLTQAESMLRVELEDWEGQWFYAEYLVRVGPETDGYPLKVSGYQGDCGDALVKGQPNLGAFLSHANMKFSTYDRDSDKWEENCAEMYGGGWWYNNCQSANLNGIYFKGGQYDPGSNIPYEIENGVVWLTLKPADYSLKTVRMKVRPIATM</sequence>
<keyword evidence="4" id="KW-0732">Signal</keyword>
<evidence type="ECO:0000256" key="9">
    <source>
        <dbReference type="ARBA" id="ARBA00025974"/>
    </source>
</evidence>
<keyword evidence="3" id="KW-0356">Hemostasis</keyword>
<evidence type="ECO:0000256" key="1">
    <source>
        <dbReference type="ARBA" id="ARBA00004613"/>
    </source>
</evidence>
<dbReference type="GO" id="GO:0030674">
    <property type="term" value="F:protein-macromolecule adaptor activity"/>
    <property type="evidence" value="ECO:0007669"/>
    <property type="project" value="TreeGrafter"/>
</dbReference>
<dbReference type="EMBL" id="JAFJMO010000008">
    <property type="protein sequence ID" value="KAJ8269527.1"/>
    <property type="molecule type" value="Genomic_DNA"/>
</dbReference>
<feature type="compositionally biased region" description="Low complexity" evidence="10">
    <location>
        <begin position="288"/>
        <end position="316"/>
    </location>
</feature>
<dbReference type="GO" id="GO:0005102">
    <property type="term" value="F:signaling receptor binding"/>
    <property type="evidence" value="ECO:0007669"/>
    <property type="project" value="InterPro"/>
</dbReference>
<keyword evidence="5" id="KW-0175">Coiled coil</keyword>
<keyword evidence="8" id="KW-0325">Glycoprotein</keyword>
<keyword evidence="13" id="KW-1185">Reference proteome</keyword>
<protein>
    <recommendedName>
        <fullName evidence="11">Fibrinogen C-terminal domain-containing protein</fullName>
    </recommendedName>
</protein>
<feature type="domain" description="Fibrinogen C-terminal" evidence="11">
    <location>
        <begin position="452"/>
        <end position="692"/>
    </location>
</feature>
<dbReference type="InterPro" id="IPR036056">
    <property type="entry name" value="Fibrinogen-like_C"/>
</dbReference>
<dbReference type="Proteomes" id="UP001152803">
    <property type="component" value="Unassembled WGS sequence"/>
</dbReference>
<dbReference type="SMART" id="SM01212">
    <property type="entry name" value="Fib_alpha"/>
    <property type="match status" value="1"/>
</dbReference>
<dbReference type="InterPro" id="IPR012290">
    <property type="entry name" value="Fibrinogen_a/b/g_coil_dom"/>
</dbReference>
<dbReference type="GO" id="GO:0005201">
    <property type="term" value="F:extracellular matrix structural constituent"/>
    <property type="evidence" value="ECO:0007669"/>
    <property type="project" value="TreeGrafter"/>
</dbReference>
<dbReference type="InterPro" id="IPR037579">
    <property type="entry name" value="FIB_ANG-like"/>
</dbReference>
<dbReference type="Gene3D" id="4.10.530.10">
    <property type="entry name" value="Gamma-fibrinogen Carboxyl Terminal Fragment, domain 2"/>
    <property type="match status" value="1"/>
</dbReference>
<evidence type="ECO:0000256" key="6">
    <source>
        <dbReference type="ARBA" id="ARBA00023084"/>
    </source>
</evidence>
<dbReference type="PROSITE" id="PS51406">
    <property type="entry name" value="FIBRINOGEN_C_2"/>
    <property type="match status" value="1"/>
</dbReference>
<organism evidence="12 13">
    <name type="scientific">Conger conger</name>
    <name type="common">Conger eel</name>
    <name type="synonym">Muraena conger</name>
    <dbReference type="NCBI Taxonomy" id="82655"/>
    <lineage>
        <taxon>Eukaryota</taxon>
        <taxon>Metazoa</taxon>
        <taxon>Chordata</taxon>
        <taxon>Craniata</taxon>
        <taxon>Vertebrata</taxon>
        <taxon>Euteleostomi</taxon>
        <taxon>Actinopterygii</taxon>
        <taxon>Neopterygii</taxon>
        <taxon>Teleostei</taxon>
        <taxon>Anguilliformes</taxon>
        <taxon>Congridae</taxon>
        <taxon>Conger</taxon>
    </lineage>
</organism>
<gene>
    <name evidence="12" type="ORF">COCON_G00121340</name>
</gene>
<name>A0A9Q1DH39_CONCO</name>
<evidence type="ECO:0000256" key="5">
    <source>
        <dbReference type="ARBA" id="ARBA00023054"/>
    </source>
</evidence>
<dbReference type="Pfam" id="PF00147">
    <property type="entry name" value="Fibrinogen_C"/>
    <property type="match status" value="1"/>
</dbReference>
<proteinExistence type="predicted"/>
<dbReference type="GO" id="GO:0072377">
    <property type="term" value="P:blood coagulation, common pathway"/>
    <property type="evidence" value="ECO:0007669"/>
    <property type="project" value="TreeGrafter"/>
</dbReference>
<dbReference type="Gene3D" id="3.90.215.10">
    <property type="entry name" value="Gamma Fibrinogen, chain A, domain 1"/>
    <property type="match status" value="1"/>
</dbReference>
<dbReference type="GO" id="GO:0034116">
    <property type="term" value="P:positive regulation of heterotypic cell-cell adhesion"/>
    <property type="evidence" value="ECO:0007669"/>
    <property type="project" value="TreeGrafter"/>
</dbReference>
<dbReference type="SUPFAM" id="SSF56496">
    <property type="entry name" value="Fibrinogen C-terminal domain-like"/>
    <property type="match status" value="1"/>
</dbReference>
<evidence type="ECO:0000313" key="12">
    <source>
        <dbReference type="EMBL" id="KAJ8269527.1"/>
    </source>
</evidence>
<dbReference type="PROSITE" id="PS00514">
    <property type="entry name" value="FIBRINOGEN_C_1"/>
    <property type="match status" value="1"/>
</dbReference>
<comment type="subunit">
    <text evidence="9">Heterohexamer; disulfide linked. Contains 2 sets of 3 non-identical chains (alpha, beta and gamma). The 2 heterotrimers are in head to head conformation with the N-termini in a small central domain.</text>
</comment>
<feature type="region of interest" description="Disordered" evidence="10">
    <location>
        <begin position="288"/>
        <end position="323"/>
    </location>
</feature>
<dbReference type="AlphaFoldDB" id="A0A9Q1DH39"/>
<evidence type="ECO:0000256" key="3">
    <source>
        <dbReference type="ARBA" id="ARBA00022696"/>
    </source>
</evidence>
<keyword evidence="2" id="KW-0964">Secreted</keyword>
<keyword evidence="7" id="KW-1015">Disulfide bond</keyword>
<dbReference type="InterPro" id="IPR014716">
    <property type="entry name" value="Fibrinogen_a/b/g_C_1"/>
</dbReference>
<dbReference type="Pfam" id="PF08702">
    <property type="entry name" value="Fib_alpha"/>
    <property type="match status" value="1"/>
</dbReference>
<dbReference type="GO" id="GO:0005577">
    <property type="term" value="C:fibrinogen complex"/>
    <property type="evidence" value="ECO:0007669"/>
    <property type="project" value="InterPro"/>
</dbReference>
<dbReference type="PANTHER" id="PTHR47221:SF6">
    <property type="entry name" value="FIBRINOGEN ALPHA CHAIN"/>
    <property type="match status" value="1"/>
</dbReference>
<evidence type="ECO:0000256" key="10">
    <source>
        <dbReference type="SAM" id="MobiDB-lite"/>
    </source>
</evidence>
<evidence type="ECO:0000256" key="8">
    <source>
        <dbReference type="ARBA" id="ARBA00023180"/>
    </source>
</evidence>
<keyword evidence="6" id="KW-0094">Blood coagulation</keyword>
<dbReference type="GO" id="GO:0070527">
    <property type="term" value="P:platelet aggregation"/>
    <property type="evidence" value="ECO:0007669"/>
    <property type="project" value="TreeGrafter"/>
</dbReference>